<evidence type="ECO:0000256" key="5">
    <source>
        <dbReference type="ARBA" id="ARBA00022737"/>
    </source>
</evidence>
<feature type="domain" description="POTRA" evidence="10">
    <location>
        <begin position="187"/>
        <end position="275"/>
    </location>
</feature>
<dbReference type="Gene3D" id="2.40.160.50">
    <property type="entry name" value="membrane protein fhac: a member of the omp85/tpsb transporter family"/>
    <property type="match status" value="1"/>
</dbReference>
<keyword evidence="4 8" id="KW-0732">Signal</keyword>
<dbReference type="InterPro" id="IPR034746">
    <property type="entry name" value="POTRA"/>
</dbReference>
<dbReference type="GO" id="GO:0009279">
    <property type="term" value="C:cell outer membrane"/>
    <property type="evidence" value="ECO:0007669"/>
    <property type="project" value="UniProtKB-SubCell"/>
</dbReference>
<evidence type="ECO:0000313" key="11">
    <source>
        <dbReference type="EMBL" id="MUO43178.1"/>
    </source>
</evidence>
<comment type="similarity">
    <text evidence="8">Belongs to the BamA family.</text>
</comment>
<accession>A0ABD6H694</accession>
<dbReference type="GO" id="GO:0043165">
    <property type="term" value="P:Gram-negative-bacterium-type cell outer membrane assembly"/>
    <property type="evidence" value="ECO:0007669"/>
    <property type="project" value="UniProtKB-UniRule"/>
</dbReference>
<dbReference type="PANTHER" id="PTHR12815">
    <property type="entry name" value="SORTING AND ASSEMBLY MACHINERY SAMM50 PROTEIN FAMILY MEMBER"/>
    <property type="match status" value="1"/>
</dbReference>
<dbReference type="AlphaFoldDB" id="A0ABD6H694"/>
<gene>
    <name evidence="8 12" type="primary">bamA</name>
    <name evidence="12" type="ORF">BBK91_006855</name>
    <name evidence="11" type="ORF">BBL17_015470</name>
</gene>
<feature type="domain" description="POTRA" evidence="10">
    <location>
        <begin position="107"/>
        <end position="184"/>
    </location>
</feature>
<dbReference type="PROSITE" id="PS51779">
    <property type="entry name" value="POTRA"/>
    <property type="match status" value="4"/>
</dbReference>
<keyword evidence="7 8" id="KW-0998">Cell outer membrane</keyword>
<dbReference type="EMBL" id="MBFE02000010">
    <property type="protein sequence ID" value="MUO43178.1"/>
    <property type="molecule type" value="Genomic_DNA"/>
</dbReference>
<evidence type="ECO:0000256" key="4">
    <source>
        <dbReference type="ARBA" id="ARBA00022729"/>
    </source>
</evidence>
<dbReference type="Proteomes" id="UP000179536">
    <property type="component" value="Unassembled WGS sequence"/>
</dbReference>
<keyword evidence="2 8" id="KW-1134">Transmembrane beta strand</keyword>
<dbReference type="Pfam" id="PF07244">
    <property type="entry name" value="POTRA"/>
    <property type="match status" value="5"/>
</dbReference>
<dbReference type="InterPro" id="IPR010827">
    <property type="entry name" value="BamA/TamA_POTRA"/>
</dbReference>
<dbReference type="Gene3D" id="3.10.20.310">
    <property type="entry name" value="membrane protein fhac"/>
    <property type="match status" value="5"/>
</dbReference>
<dbReference type="PIRSF" id="PIRSF006076">
    <property type="entry name" value="OM_assembly_OMP85"/>
    <property type="match status" value="1"/>
</dbReference>
<dbReference type="InterPro" id="IPR039910">
    <property type="entry name" value="D15-like"/>
</dbReference>
<feature type="chain" id="PRO_5044511069" description="Outer membrane protein assembly factor BamA" evidence="8">
    <location>
        <begin position="39"/>
        <end position="778"/>
    </location>
</feature>
<evidence type="ECO:0000256" key="9">
    <source>
        <dbReference type="NCBIfam" id="TIGR03303"/>
    </source>
</evidence>
<evidence type="ECO:0000256" key="8">
    <source>
        <dbReference type="HAMAP-Rule" id="MF_01430"/>
    </source>
</evidence>
<keyword evidence="5 8" id="KW-0677">Repeat</keyword>
<feature type="domain" description="POTRA" evidence="10">
    <location>
        <begin position="360"/>
        <end position="433"/>
    </location>
</feature>
<evidence type="ECO:0000256" key="1">
    <source>
        <dbReference type="ARBA" id="ARBA00004370"/>
    </source>
</evidence>
<dbReference type="Pfam" id="PF01103">
    <property type="entry name" value="Omp85"/>
    <property type="match status" value="1"/>
</dbReference>
<keyword evidence="3 8" id="KW-0812">Transmembrane</keyword>
<dbReference type="NCBIfam" id="TIGR03303">
    <property type="entry name" value="OM_YaeT"/>
    <property type="match status" value="1"/>
</dbReference>
<dbReference type="InterPro" id="IPR000184">
    <property type="entry name" value="Bac_surfAg_D15"/>
</dbReference>
<comment type="subcellular location">
    <subcellularLocation>
        <location evidence="8">Cell outer membrane</location>
    </subcellularLocation>
    <subcellularLocation>
        <location evidence="1">Membrane</location>
    </subcellularLocation>
</comment>
<dbReference type="RefSeq" id="WP_015916225.1">
    <property type="nucleotide sequence ID" value="NZ_CP056042.1"/>
</dbReference>
<evidence type="ECO:0000256" key="6">
    <source>
        <dbReference type="ARBA" id="ARBA00023136"/>
    </source>
</evidence>
<reference evidence="13 14" key="1">
    <citation type="submission" date="2019-11" db="EMBL/GenBank/DDBJ databases">
        <title>Whole-genome sequencing of Allorhizobium vitis.</title>
        <authorList>
            <person name="Gan H.M."/>
            <person name="Savka M.A."/>
        </authorList>
    </citation>
    <scope>NUCLEOTIDE SEQUENCE [LARGE SCALE GENOMIC DNA]</scope>
    <source>
        <strain evidence="12 14">RF2/1</strain>
        <strain evidence="11 13">T1/7</strain>
    </source>
</reference>
<protein>
    <recommendedName>
        <fullName evidence="8 9">Outer membrane protein assembly factor BamA</fullName>
    </recommendedName>
</protein>
<feature type="domain" description="POTRA" evidence="10">
    <location>
        <begin position="39"/>
        <end position="106"/>
    </location>
</feature>
<evidence type="ECO:0000313" key="12">
    <source>
        <dbReference type="EMBL" id="MUP09577.1"/>
    </source>
</evidence>
<evidence type="ECO:0000256" key="3">
    <source>
        <dbReference type="ARBA" id="ARBA00022692"/>
    </source>
</evidence>
<proteinExistence type="inferred from homology"/>
<dbReference type="GO" id="GO:0051205">
    <property type="term" value="P:protein insertion into membrane"/>
    <property type="evidence" value="ECO:0007669"/>
    <property type="project" value="UniProtKB-UniRule"/>
</dbReference>
<name>A0ABD6H694_AGRVI</name>
<dbReference type="EMBL" id="MBFA02000003">
    <property type="protein sequence ID" value="MUP09577.1"/>
    <property type="molecule type" value="Genomic_DNA"/>
</dbReference>
<evidence type="ECO:0000259" key="10">
    <source>
        <dbReference type="PROSITE" id="PS51779"/>
    </source>
</evidence>
<organism evidence="12 14">
    <name type="scientific">Agrobacterium vitis</name>
    <name type="common">Rhizobium vitis</name>
    <dbReference type="NCBI Taxonomy" id="373"/>
    <lineage>
        <taxon>Bacteria</taxon>
        <taxon>Pseudomonadati</taxon>
        <taxon>Pseudomonadota</taxon>
        <taxon>Alphaproteobacteria</taxon>
        <taxon>Hyphomicrobiales</taxon>
        <taxon>Rhizobiaceae</taxon>
        <taxon>Rhizobium/Agrobacterium group</taxon>
        <taxon>Agrobacterium</taxon>
    </lineage>
</organism>
<dbReference type="PANTHER" id="PTHR12815:SF23">
    <property type="entry name" value="OUTER MEMBRANE PROTEIN ASSEMBLY FACTOR BAMA"/>
    <property type="match status" value="1"/>
</dbReference>
<evidence type="ECO:0000256" key="7">
    <source>
        <dbReference type="ARBA" id="ARBA00023237"/>
    </source>
</evidence>
<comment type="caution">
    <text evidence="12">The sequence shown here is derived from an EMBL/GenBank/DDBJ whole genome shotgun (WGS) entry which is preliminary data.</text>
</comment>
<comment type="function">
    <text evidence="8">Part of the outer membrane protein assembly complex, which is involved in assembly and insertion of beta-barrel proteins into the outer membrane.</text>
</comment>
<dbReference type="InterPro" id="IPR023707">
    <property type="entry name" value="OM_assembly_BamA"/>
</dbReference>
<keyword evidence="13" id="KW-1185">Reference proteome</keyword>
<sequence length="778" mass="84752" precursor="true">MKAGSKFLNAVSAIALSAGVVSLSAGLAVVASASVANAALIQRIDVRGATRVGTEAVRSNLTIQPGKAFSNSDIDDSVKRLYATGYFSDVKISVSGSALVVTVNENQLVNQVVFNGNRKIKDDKLTTVVQTQPLGPYSQELIQADINRIKQAYAAIGRSEVEVTTQTAPVGPGRVNLAFVINEGDRTKIAAINFVGNHAYGDSRLAAVISTKKSNPLSFLTRKDVYNDDKLKADEEALRQFYYNHGYADFRITSSDASLNEQTNEYTVNITVDEGQRYKFSDINVESSVEGVDPTELKGLVTTSPGGVYSAREIQKSMEAIQQRVSAKGYPFARVVPRGNRDMGNGTIGVTYMVDQGERAYVERIEVKGNTRTRDYVIRREFDISEGDAFNQEVITRAKRRLEALGYFSSVNITTAQGSAPDRVIIVVNVEDQSTGSFGIGAGYSVGGDGLILEASVEEKNFLGRGQYIRIAAGAGTDDSQTYNLSFTEPYFLGYRLAVGFDLFKSSTSSNDYYDYNEQGGTLRVTAPITEDLATTFRYTYKQIKYKGVDDWTTSLSQPYQDLINGSPWVVSSVSQTLTYNTLDDKNLPHEGIYATFTHEFAGLGGDSEYYKLYGKARIFKSLSDEQDIIGSLSFGAGHVMATGDNLNVFDQFQIGGKEIRGFENNGIGVRMPNRNDDSLGGTTYFTASAEASMPIPGVPQDAGFRIAVFSDAGTLYGNDVKNSGGAQGEDMAWRASVGAGIVWASPFGPLRFDYAQPILKEDYDKVQQFRFSIANQF</sequence>
<comment type="subunit">
    <text evidence="8">Part of the Bam complex.</text>
</comment>
<dbReference type="HAMAP" id="MF_01430">
    <property type="entry name" value="OM_assembly_BamA"/>
    <property type="match status" value="1"/>
</dbReference>
<feature type="signal peptide" evidence="8">
    <location>
        <begin position="1"/>
        <end position="38"/>
    </location>
</feature>
<evidence type="ECO:0000313" key="14">
    <source>
        <dbReference type="Proteomes" id="UP000179536"/>
    </source>
</evidence>
<dbReference type="Proteomes" id="UP000179454">
    <property type="component" value="Unassembled WGS sequence"/>
</dbReference>
<evidence type="ECO:0000256" key="2">
    <source>
        <dbReference type="ARBA" id="ARBA00022452"/>
    </source>
</evidence>
<keyword evidence="6 8" id="KW-0472">Membrane</keyword>
<evidence type="ECO:0000313" key="13">
    <source>
        <dbReference type="Proteomes" id="UP000179454"/>
    </source>
</evidence>